<keyword evidence="2" id="KW-1185">Reference proteome</keyword>
<name>A0A9P9D0J6_9HYPO</name>
<reference evidence="1" key="1">
    <citation type="journal article" date="2021" name="Nat. Commun.">
        <title>Genetic determinants of endophytism in the Arabidopsis root mycobiome.</title>
        <authorList>
            <person name="Mesny F."/>
            <person name="Miyauchi S."/>
            <person name="Thiergart T."/>
            <person name="Pickel B."/>
            <person name="Atanasova L."/>
            <person name="Karlsson M."/>
            <person name="Huettel B."/>
            <person name="Barry K.W."/>
            <person name="Haridas S."/>
            <person name="Chen C."/>
            <person name="Bauer D."/>
            <person name="Andreopoulos W."/>
            <person name="Pangilinan J."/>
            <person name="LaButti K."/>
            <person name="Riley R."/>
            <person name="Lipzen A."/>
            <person name="Clum A."/>
            <person name="Drula E."/>
            <person name="Henrissat B."/>
            <person name="Kohler A."/>
            <person name="Grigoriev I.V."/>
            <person name="Martin F.M."/>
            <person name="Hacquard S."/>
        </authorList>
    </citation>
    <scope>NUCLEOTIDE SEQUENCE</scope>
    <source>
        <strain evidence="1">MPI-CAGE-AT-0147</strain>
    </source>
</reference>
<dbReference type="EMBL" id="JAGMUV010000045">
    <property type="protein sequence ID" value="KAH7110488.1"/>
    <property type="molecule type" value="Genomic_DNA"/>
</dbReference>
<dbReference type="AlphaFoldDB" id="A0A9P9D0J6"/>
<dbReference type="GO" id="GO:0000932">
    <property type="term" value="C:P-body"/>
    <property type="evidence" value="ECO:0007669"/>
    <property type="project" value="TreeGrafter"/>
</dbReference>
<dbReference type="InterPro" id="IPR027746">
    <property type="entry name" value="TTL"/>
</dbReference>
<dbReference type="Proteomes" id="UP000738349">
    <property type="component" value="Unassembled WGS sequence"/>
</dbReference>
<gene>
    <name evidence="1" type="ORF">EDB81DRAFT_927143</name>
</gene>
<accession>A0A9P9D0J6</accession>
<dbReference type="PANTHER" id="PTHR47551:SF1">
    <property type="entry name" value="TUBULIN--TYROSINE LIGASE PBY1-RELATED"/>
    <property type="match status" value="1"/>
</dbReference>
<dbReference type="PANTHER" id="PTHR47551">
    <property type="entry name" value="TUBULIN--TYROSINE LIGASE PBY1-RELATED"/>
    <property type="match status" value="1"/>
</dbReference>
<evidence type="ECO:0000313" key="1">
    <source>
        <dbReference type="EMBL" id="KAH7110488.1"/>
    </source>
</evidence>
<sequence length="308" mass="34688">MDDYKMEDSLDMSVFVDGHNSWLNEHVESCIRSHVPRVIFVDDVAKIPAQAPATFQFCSGYGLSPHFGVLNASRTSLMNAYPNSDALSRKDCLGKIVEYWAAKRPGSTLRKHVPATAQLSLDYSEKPKSSLWASPHTPIGTQTRQVATMTMWIRLVHFIGFADECRNTVLCTVTCHSVRSGSFIDLLHWDPSRPWDKVRLSHSSRDELQICIPRISTFNAPSFPSLYGILHSNSMRRVGSNPEGVGLGVEVHICMRHPRLLALIRKWLPAMTNTTGTSSLTHQRIFTNRTGMLTLQQTQWVEFESSMI</sequence>
<proteinExistence type="predicted"/>
<evidence type="ECO:0000313" key="2">
    <source>
        <dbReference type="Proteomes" id="UP000738349"/>
    </source>
</evidence>
<organism evidence="1 2">
    <name type="scientific">Dactylonectria macrodidyma</name>
    <dbReference type="NCBI Taxonomy" id="307937"/>
    <lineage>
        <taxon>Eukaryota</taxon>
        <taxon>Fungi</taxon>
        <taxon>Dikarya</taxon>
        <taxon>Ascomycota</taxon>
        <taxon>Pezizomycotina</taxon>
        <taxon>Sordariomycetes</taxon>
        <taxon>Hypocreomycetidae</taxon>
        <taxon>Hypocreales</taxon>
        <taxon>Nectriaceae</taxon>
        <taxon>Dactylonectria</taxon>
    </lineage>
</organism>
<comment type="caution">
    <text evidence="1">The sequence shown here is derived from an EMBL/GenBank/DDBJ whole genome shotgun (WGS) entry which is preliminary data.</text>
</comment>
<protein>
    <submittedName>
        <fullName evidence="1">Uncharacterized protein</fullName>
    </submittedName>
</protein>